<dbReference type="GeneID" id="64662079"/>
<gene>
    <name evidence="5" type="ORF">F5891DRAFT_1193612</name>
</gene>
<dbReference type="EMBL" id="JABBWK010000060">
    <property type="protein sequence ID" value="KAG1895981.1"/>
    <property type="molecule type" value="Genomic_DNA"/>
</dbReference>
<comment type="caution">
    <text evidence="5">The sequence shown here is derived from an EMBL/GenBank/DDBJ whole genome shotgun (WGS) entry which is preliminary data.</text>
</comment>
<reference evidence="5" key="1">
    <citation type="journal article" date="2020" name="New Phytol.">
        <title>Comparative genomics reveals dynamic genome evolution in host specialist ectomycorrhizal fungi.</title>
        <authorList>
            <person name="Lofgren L.A."/>
            <person name="Nguyen N.H."/>
            <person name="Vilgalys R."/>
            <person name="Ruytinx J."/>
            <person name="Liao H.L."/>
            <person name="Branco S."/>
            <person name="Kuo A."/>
            <person name="LaButti K."/>
            <person name="Lipzen A."/>
            <person name="Andreopoulos W."/>
            <person name="Pangilinan J."/>
            <person name="Riley R."/>
            <person name="Hundley H."/>
            <person name="Na H."/>
            <person name="Barry K."/>
            <person name="Grigoriev I.V."/>
            <person name="Stajich J.E."/>
            <person name="Kennedy P.G."/>
        </authorList>
    </citation>
    <scope>NUCLEOTIDE SEQUENCE</scope>
    <source>
        <strain evidence="5">FC203</strain>
    </source>
</reference>
<dbReference type="SMART" id="SM00739">
    <property type="entry name" value="KOW"/>
    <property type="match status" value="3"/>
</dbReference>
<evidence type="ECO:0000313" key="5">
    <source>
        <dbReference type="EMBL" id="KAG1895981.1"/>
    </source>
</evidence>
<protein>
    <recommendedName>
        <fullName evidence="4">KOW domain-containing protein</fullName>
    </recommendedName>
</protein>
<dbReference type="GO" id="GO:0034605">
    <property type="term" value="P:cellular response to heat"/>
    <property type="evidence" value="ECO:0007669"/>
    <property type="project" value="TreeGrafter"/>
</dbReference>
<feature type="domain" description="KOW" evidence="4">
    <location>
        <begin position="107"/>
        <end position="134"/>
    </location>
</feature>
<dbReference type="SUPFAM" id="SSF52540">
    <property type="entry name" value="P-loop containing nucleoside triphosphate hydrolases"/>
    <property type="match status" value="1"/>
</dbReference>
<evidence type="ECO:0000256" key="3">
    <source>
        <dbReference type="SAM" id="MobiDB-lite"/>
    </source>
</evidence>
<keyword evidence="6" id="KW-1185">Reference proteome</keyword>
<sequence>MGTRSASAYMEDSLHVEKVSPGPPMFSLVDLERKFWVGDNVCVLDHSIVALALKGKNGIVVQIDEDTIVVHDQSSQCQFTVAIDSLATFIGDFTKKDSANVATVIETPMKGDHVIVTEGFYACEFGEVSEVDLRTQMLAFFSESQQLRITVPIRMTAFNPNLAALRHTPERGYDLVAGDIVQVVRGERLRASGKVLRVNLDNSTLMFEDTPHTEFTTRITYVARIGGKGDRDPMQYCIGKDVIIISGPMKSYRGTLHSLSRDECQVAVVQGSKREFQREHVVNRSGVLLTGVRLPYKLQMDFNKLVWSSFIRSPHVTTPRTPRHSPPPEASRSDPPTAATLQSWDAPAESVLLELNRQQDLSSASQDPWTINEADKEDLRLHPANASSSSSLADSLTSMFHDTRIAGLCCNWHMKLRVVKTSPATWFNNFMDRLVDMVAPDPFVLSNSLVKHGEIAVRYSSRTKNTGMKVDTIPLEFLAPEPPTGKSKKFTLIRGEFMGSVHTTMLAQRTAAHAPNRPVASFLFFGPTGVGKTELVKALAGFLSTTSREDLLISTCPNTMTDTISSLTNWSRSRFSSSLVCRLVDGSCSTQNVCGHPSTEARNWLVEKGYSDIDGTRTVARVMHTHVLLRGTIRNGDVVRITVSESDSLRTVTPPDSRIVLREGHD</sequence>
<feature type="domain" description="KOW" evidence="4">
    <location>
        <begin position="235"/>
        <end position="262"/>
    </location>
</feature>
<evidence type="ECO:0000313" key="6">
    <source>
        <dbReference type="Proteomes" id="UP001195769"/>
    </source>
</evidence>
<dbReference type="InterPro" id="IPR050130">
    <property type="entry name" value="ClpA_ClpB"/>
</dbReference>
<dbReference type="GO" id="GO:0016887">
    <property type="term" value="F:ATP hydrolysis activity"/>
    <property type="evidence" value="ECO:0007669"/>
    <property type="project" value="TreeGrafter"/>
</dbReference>
<dbReference type="InterPro" id="IPR014722">
    <property type="entry name" value="Rib_uL2_dom2"/>
</dbReference>
<dbReference type="AlphaFoldDB" id="A0AAD4DYN3"/>
<dbReference type="GO" id="GO:0005524">
    <property type="term" value="F:ATP binding"/>
    <property type="evidence" value="ECO:0007669"/>
    <property type="project" value="UniProtKB-KW"/>
</dbReference>
<feature type="region of interest" description="Disordered" evidence="3">
    <location>
        <begin position="316"/>
        <end position="340"/>
    </location>
</feature>
<dbReference type="InterPro" id="IPR027417">
    <property type="entry name" value="P-loop_NTPase"/>
</dbReference>
<keyword evidence="2" id="KW-0067">ATP-binding</keyword>
<dbReference type="Gene3D" id="3.40.50.300">
    <property type="entry name" value="P-loop containing nucleotide triphosphate hydrolases"/>
    <property type="match status" value="1"/>
</dbReference>
<dbReference type="Proteomes" id="UP001195769">
    <property type="component" value="Unassembled WGS sequence"/>
</dbReference>
<accession>A0AAD4DYN3</accession>
<proteinExistence type="predicted"/>
<dbReference type="Gene3D" id="2.30.30.30">
    <property type="match status" value="1"/>
</dbReference>
<dbReference type="PANTHER" id="PTHR11638:SF86">
    <property type="entry name" value="CHAPERONE PROTEIN CLPB4, MITOCHONDRIAL"/>
    <property type="match status" value="1"/>
</dbReference>
<evidence type="ECO:0000256" key="2">
    <source>
        <dbReference type="ARBA" id="ARBA00022840"/>
    </source>
</evidence>
<dbReference type="RefSeq" id="XP_041221557.1">
    <property type="nucleotide sequence ID" value="XM_041367781.1"/>
</dbReference>
<dbReference type="GO" id="GO:0005737">
    <property type="term" value="C:cytoplasm"/>
    <property type="evidence" value="ECO:0007669"/>
    <property type="project" value="TreeGrafter"/>
</dbReference>
<organism evidence="5 6">
    <name type="scientific">Suillus fuscotomentosus</name>
    <dbReference type="NCBI Taxonomy" id="1912939"/>
    <lineage>
        <taxon>Eukaryota</taxon>
        <taxon>Fungi</taxon>
        <taxon>Dikarya</taxon>
        <taxon>Basidiomycota</taxon>
        <taxon>Agaricomycotina</taxon>
        <taxon>Agaricomycetes</taxon>
        <taxon>Agaricomycetidae</taxon>
        <taxon>Boletales</taxon>
        <taxon>Suillineae</taxon>
        <taxon>Suillaceae</taxon>
        <taxon>Suillus</taxon>
    </lineage>
</organism>
<dbReference type="InterPro" id="IPR005824">
    <property type="entry name" value="KOW"/>
</dbReference>
<evidence type="ECO:0000259" key="4">
    <source>
        <dbReference type="SMART" id="SM00739"/>
    </source>
</evidence>
<keyword evidence="1" id="KW-0547">Nucleotide-binding</keyword>
<evidence type="ECO:0000256" key="1">
    <source>
        <dbReference type="ARBA" id="ARBA00022741"/>
    </source>
</evidence>
<dbReference type="PANTHER" id="PTHR11638">
    <property type="entry name" value="ATP-DEPENDENT CLP PROTEASE"/>
    <property type="match status" value="1"/>
</dbReference>
<feature type="domain" description="KOW" evidence="4">
    <location>
        <begin position="174"/>
        <end position="201"/>
    </location>
</feature>
<name>A0AAD4DYN3_9AGAM</name>